<protein>
    <submittedName>
        <fullName evidence="3">C6 transcription factor, putative</fullName>
    </submittedName>
</protein>
<dbReference type="PANTHER" id="PTHR47431:SF1">
    <property type="entry name" value="ZN(II)2CYS6 TRANSCRIPTION FACTOR (EUROFUNG)"/>
    <property type="match status" value="1"/>
</dbReference>
<dbReference type="PANTHER" id="PTHR47431">
    <property type="entry name" value="ZN(II)2CYS6 TRANSCRIPTION FACTOR (EUROFUNG)-RELATED"/>
    <property type="match status" value="1"/>
</dbReference>
<dbReference type="GO" id="GO:0003677">
    <property type="term" value="F:DNA binding"/>
    <property type="evidence" value="ECO:0007669"/>
    <property type="project" value="InterPro"/>
</dbReference>
<evidence type="ECO:0000256" key="1">
    <source>
        <dbReference type="ARBA" id="ARBA00023242"/>
    </source>
</evidence>
<dbReference type="OMA" id="LYYQNFH"/>
<evidence type="ECO:0000259" key="2">
    <source>
        <dbReference type="Pfam" id="PF04082"/>
    </source>
</evidence>
<organism evidence="3 4">
    <name type="scientific">Talaromyces islandicus</name>
    <name type="common">Penicillium islandicum</name>
    <dbReference type="NCBI Taxonomy" id="28573"/>
    <lineage>
        <taxon>Eukaryota</taxon>
        <taxon>Fungi</taxon>
        <taxon>Dikarya</taxon>
        <taxon>Ascomycota</taxon>
        <taxon>Pezizomycotina</taxon>
        <taxon>Eurotiomycetes</taxon>
        <taxon>Eurotiomycetidae</taxon>
        <taxon>Eurotiales</taxon>
        <taxon>Trichocomaceae</taxon>
        <taxon>Talaromyces</taxon>
        <taxon>Talaromyces sect. Islandici</taxon>
    </lineage>
</organism>
<name>A0A0U1LL50_TALIS</name>
<evidence type="ECO:0000313" key="3">
    <source>
        <dbReference type="EMBL" id="CRG83050.1"/>
    </source>
</evidence>
<keyword evidence="1" id="KW-0539">Nucleus</keyword>
<proteinExistence type="predicted"/>
<accession>A0A0U1LL50</accession>
<reference evidence="3 4" key="1">
    <citation type="submission" date="2015-04" db="EMBL/GenBank/DDBJ databases">
        <authorList>
            <person name="Syromyatnikov M.Y."/>
            <person name="Popov V.N."/>
        </authorList>
    </citation>
    <scope>NUCLEOTIDE SEQUENCE [LARGE SCALE GENOMIC DNA]</scope>
    <source>
        <strain evidence="3">WF-38-12</strain>
    </source>
</reference>
<dbReference type="GO" id="GO:0006351">
    <property type="term" value="P:DNA-templated transcription"/>
    <property type="evidence" value="ECO:0007669"/>
    <property type="project" value="InterPro"/>
</dbReference>
<dbReference type="STRING" id="28573.A0A0U1LL50"/>
<dbReference type="Pfam" id="PF04082">
    <property type="entry name" value="Fungal_trans"/>
    <property type="match status" value="1"/>
</dbReference>
<dbReference type="EMBL" id="CVMT01000001">
    <property type="protein sequence ID" value="CRG83050.1"/>
    <property type="molecule type" value="Genomic_DNA"/>
</dbReference>
<dbReference type="AlphaFoldDB" id="A0A0U1LL50"/>
<evidence type="ECO:0000313" key="4">
    <source>
        <dbReference type="Proteomes" id="UP000054383"/>
    </source>
</evidence>
<keyword evidence="4" id="KW-1185">Reference proteome</keyword>
<sequence length="436" mass="48838">MASHLVDQQLLQLYYQNFHAAHPILLPLSALQGSLAEYIPAQLLTVMRYIGAHYHPDESIRDTLKARALQTTFLESSSSSSSPSSSALMDGFWVQCMLLLAICEYAQDGENRRFIDLAVDRALELGMQHASFATEHGHASPLLEEMWRRTYWELYVVDVLLSAPRHQRSALYHTQSDVSLPCDEALYNEAESSIPQGCLLKDLSEDSPQDRRFSSFAYRIDAIRLLGQVLSLPSAATTTTDNQHHEQAFADTDNALSDWQRQFPFRADDFHADSTHFGEMVFQAQMIVHSAVIYLHQPSSNLPRLWATAQPSITSRFFFIFPTVLSGKNTQQKIELFNPHTARVLHEADSLTKLLTQTHPAVERHSPFLIHGVIVGSMVYAAAYVQSPGGANNELAKQRMALAIGVLKKLAVMWPLAGTVKRELSQIYRDAVSDSA</sequence>
<dbReference type="InterPro" id="IPR007219">
    <property type="entry name" value="XnlR_reg_dom"/>
</dbReference>
<dbReference type="GO" id="GO:0008270">
    <property type="term" value="F:zinc ion binding"/>
    <property type="evidence" value="ECO:0007669"/>
    <property type="project" value="InterPro"/>
</dbReference>
<dbReference type="Proteomes" id="UP000054383">
    <property type="component" value="Unassembled WGS sequence"/>
</dbReference>
<dbReference type="CDD" id="cd12148">
    <property type="entry name" value="fungal_TF_MHR"/>
    <property type="match status" value="1"/>
</dbReference>
<dbReference type="OrthoDB" id="2399539at2759"/>
<feature type="domain" description="Xylanolytic transcriptional activator regulatory" evidence="2">
    <location>
        <begin position="11"/>
        <end position="260"/>
    </location>
</feature>
<gene>
    <name evidence="3" type="ORF">PISL3812_00398</name>
</gene>